<dbReference type="Pfam" id="PF12974">
    <property type="entry name" value="Phosphonate-bd"/>
    <property type="match status" value="1"/>
</dbReference>
<dbReference type="PANTHER" id="PTHR44086:SF10">
    <property type="entry name" value="THIOSULFATE SULFURTRANSFERASE_RHODANESE-LIKE DOMAIN-CONTAINING PROTEIN 3"/>
    <property type="match status" value="1"/>
</dbReference>
<dbReference type="Proteomes" id="UP000318199">
    <property type="component" value="Unassembled WGS sequence"/>
</dbReference>
<dbReference type="Pfam" id="PF00581">
    <property type="entry name" value="Rhodanese"/>
    <property type="match status" value="1"/>
</dbReference>
<name>A0A562ZT40_9BURK</name>
<dbReference type="PANTHER" id="PTHR44086">
    <property type="entry name" value="THIOSULFATE SULFURTRANSFERASE RDL2, MITOCHONDRIAL-RELATED"/>
    <property type="match status" value="1"/>
</dbReference>
<dbReference type="GO" id="GO:0004792">
    <property type="term" value="F:thiosulfate-cyanide sulfurtransferase activity"/>
    <property type="evidence" value="ECO:0007669"/>
    <property type="project" value="TreeGrafter"/>
</dbReference>
<dbReference type="SUPFAM" id="SSF53850">
    <property type="entry name" value="Periplasmic binding protein-like II"/>
    <property type="match status" value="1"/>
</dbReference>
<feature type="chain" id="PRO_5021830456" evidence="1">
    <location>
        <begin position="25"/>
        <end position="406"/>
    </location>
</feature>
<gene>
    <name evidence="3" type="ORF">FN976_09185</name>
</gene>
<evidence type="ECO:0000256" key="1">
    <source>
        <dbReference type="SAM" id="SignalP"/>
    </source>
</evidence>
<dbReference type="SMART" id="SM00450">
    <property type="entry name" value="RHOD"/>
    <property type="match status" value="1"/>
</dbReference>
<proteinExistence type="predicted"/>
<dbReference type="EMBL" id="VOBQ01000006">
    <property type="protein sequence ID" value="TWO71772.1"/>
    <property type="molecule type" value="Genomic_DNA"/>
</dbReference>
<dbReference type="Gene3D" id="3.40.190.10">
    <property type="entry name" value="Periplasmic binding protein-like II"/>
    <property type="match status" value="1"/>
</dbReference>
<dbReference type="CDD" id="cd00158">
    <property type="entry name" value="RHOD"/>
    <property type="match status" value="1"/>
</dbReference>
<evidence type="ECO:0000313" key="4">
    <source>
        <dbReference type="Proteomes" id="UP000318199"/>
    </source>
</evidence>
<feature type="signal peptide" evidence="1">
    <location>
        <begin position="1"/>
        <end position="24"/>
    </location>
</feature>
<reference evidence="3 4" key="1">
    <citation type="submission" date="2019-07" db="EMBL/GenBank/DDBJ databases">
        <title>Caenimonas sedimenti sp. nov., isolated from activated sludge.</title>
        <authorList>
            <person name="Xu J."/>
        </authorList>
    </citation>
    <scope>NUCLEOTIDE SEQUENCE [LARGE SCALE GENOMIC DNA]</scope>
    <source>
        <strain evidence="3 4">HX-9-20</strain>
    </source>
</reference>
<dbReference type="SUPFAM" id="SSF52821">
    <property type="entry name" value="Rhodanese/Cell cycle control phosphatase"/>
    <property type="match status" value="1"/>
</dbReference>
<accession>A0A562ZT40</accession>
<keyword evidence="4" id="KW-1185">Reference proteome</keyword>
<feature type="domain" description="Rhodanese" evidence="2">
    <location>
        <begin position="298"/>
        <end position="402"/>
    </location>
</feature>
<comment type="caution">
    <text evidence="3">The sequence shown here is derived from an EMBL/GenBank/DDBJ whole genome shotgun (WGS) entry which is preliminary data.</text>
</comment>
<dbReference type="OrthoDB" id="9784513at2"/>
<sequence length="406" mass="43432">MKSQSSILSGVPLAALILCAPALAQQQPAAASTGPVRVLVNPGDSGEVSRVALYGAWKGALEQALRKEDIKHANVALSADATADLAATRSRIHDIFVAPAHVIGSAVRYGYVPVLGLSKPVQAVLVAPKDSGINNLQQAAGKRLGLPLQDSVVTYLLRGEVNASNTTIKRHFGPLYDTRYQDALLPCLQIRRCDVVAVEKAVFDRWVAAGEQVKIVMESKPVPGLSVAVRDNARVSADQLNAALTETLHSTGLLRTENAKAISHAAADFKYVSTLGYFTPRALPGANVVDAKAVVQLLQAGAIYVDTRTDTEFKAGHVSGAKLVPYGEKSAKEADFDAALDQFDLAKLGANRDAELIFACNGPECWKSFKASQAALKAGYRRVHWFRGGFPEWRTSGMKFDMAAQQ</sequence>
<dbReference type="InterPro" id="IPR001763">
    <property type="entry name" value="Rhodanese-like_dom"/>
</dbReference>
<evidence type="ECO:0000259" key="2">
    <source>
        <dbReference type="PROSITE" id="PS50206"/>
    </source>
</evidence>
<dbReference type="Gene3D" id="3.40.250.10">
    <property type="entry name" value="Rhodanese-like domain"/>
    <property type="match status" value="1"/>
</dbReference>
<protein>
    <submittedName>
        <fullName evidence="3">PhnD/SsuA/transferrin family substrate-binding protein</fullName>
    </submittedName>
</protein>
<dbReference type="RefSeq" id="WP_145892713.1">
    <property type="nucleotide sequence ID" value="NZ_VOBQ01000006.1"/>
</dbReference>
<dbReference type="PROSITE" id="PS50206">
    <property type="entry name" value="RHODANESE_3"/>
    <property type="match status" value="1"/>
</dbReference>
<evidence type="ECO:0000313" key="3">
    <source>
        <dbReference type="EMBL" id="TWO71772.1"/>
    </source>
</evidence>
<keyword evidence="1" id="KW-0732">Signal</keyword>
<dbReference type="InterPro" id="IPR036873">
    <property type="entry name" value="Rhodanese-like_dom_sf"/>
</dbReference>
<dbReference type="AlphaFoldDB" id="A0A562ZT40"/>
<organism evidence="3 4">
    <name type="scientific">Caenimonas sedimenti</name>
    <dbReference type="NCBI Taxonomy" id="2596921"/>
    <lineage>
        <taxon>Bacteria</taxon>
        <taxon>Pseudomonadati</taxon>
        <taxon>Pseudomonadota</taxon>
        <taxon>Betaproteobacteria</taxon>
        <taxon>Burkholderiales</taxon>
        <taxon>Comamonadaceae</taxon>
        <taxon>Caenimonas</taxon>
    </lineage>
</organism>